<accession>A0A438K2G2</accession>
<evidence type="ECO:0000313" key="5">
    <source>
        <dbReference type="Proteomes" id="UP000288805"/>
    </source>
</evidence>
<gene>
    <name evidence="4" type="ORF">CK203_009094</name>
</gene>
<dbReference type="Gene3D" id="3.30.60.220">
    <property type="match status" value="1"/>
</dbReference>
<feature type="region of interest" description="Disordered" evidence="2">
    <location>
        <begin position="106"/>
        <end position="166"/>
    </location>
</feature>
<dbReference type="Proteomes" id="UP000288805">
    <property type="component" value="Unassembled WGS sequence"/>
</dbReference>
<dbReference type="PANTHER" id="PTHR48453">
    <property type="entry name" value="CCHC-TYPE DOMAIN-CONTAINING PROTEIN"/>
    <property type="match status" value="1"/>
</dbReference>
<evidence type="ECO:0000259" key="3">
    <source>
        <dbReference type="PROSITE" id="PS50158"/>
    </source>
</evidence>
<evidence type="ECO:0000313" key="4">
    <source>
        <dbReference type="EMBL" id="RVX15368.1"/>
    </source>
</evidence>
<feature type="region of interest" description="Disordered" evidence="2">
    <location>
        <begin position="36"/>
        <end position="82"/>
    </location>
</feature>
<comment type="caution">
    <text evidence="4">The sequence shown here is derived from an EMBL/GenBank/DDBJ whole genome shotgun (WGS) entry which is preliminary data.</text>
</comment>
<dbReference type="PROSITE" id="PS50158">
    <property type="entry name" value="ZF_CCHC"/>
    <property type="match status" value="1"/>
</dbReference>
<dbReference type="AlphaFoldDB" id="A0A438K2G2"/>
<keyword evidence="1" id="KW-0863">Zinc-finger</keyword>
<dbReference type="EMBL" id="QGNW01000018">
    <property type="protein sequence ID" value="RVX15368.1"/>
    <property type="molecule type" value="Genomic_DNA"/>
</dbReference>
<dbReference type="PANTHER" id="PTHR48453:SF1">
    <property type="entry name" value="CCHC-TYPE DOMAIN-CONTAINING PROTEIN"/>
    <property type="match status" value="1"/>
</dbReference>
<sequence>MGTRTNFYKNPSFSYNRDFSLSYVLQNLKAYNIATGSASPTDESPPANEKKVNRKRRPDRRSPPCQNPELKETDGPMKEVSSGQVYQELTPDILGTSNSGLHLVEYESDKSTSSESGAEQDPPNPVTIYLYVDDASGPVDTGGAKKEKKKEEEEEEEEEESGIHSACDGIRQCHRNEVEQVKSRREQRFPLPGEPVCVTDDDVCSMDCKAELLKNLRLSEESLSNEGCPTVSSSGLKCALPVPEFGEDTWDYVHHRWSKKRSSLCIYECWKCQRPGHLADDCLVMTSNSQLPCLSQTFKQLKVPCHLSRCHQIGKNLTTAKCNVCCSSSTLATCLDCSTVICDNAGHLKEHIIAHPSHQKIFSYKLKRLVKCCKSTCEVTDLKDLLVCHYCLDKAFDKFYDMYTATWKGNGLSIIWGSICCEEHFAWHRMNCLNADVEDSAYIFRRHAQKNNSIQLSDFIF</sequence>
<keyword evidence="1" id="KW-0862">Zinc</keyword>
<organism evidence="4 5">
    <name type="scientific">Vitis vinifera</name>
    <name type="common">Grape</name>
    <dbReference type="NCBI Taxonomy" id="29760"/>
    <lineage>
        <taxon>Eukaryota</taxon>
        <taxon>Viridiplantae</taxon>
        <taxon>Streptophyta</taxon>
        <taxon>Embryophyta</taxon>
        <taxon>Tracheophyta</taxon>
        <taxon>Spermatophyta</taxon>
        <taxon>Magnoliopsida</taxon>
        <taxon>eudicotyledons</taxon>
        <taxon>Gunneridae</taxon>
        <taxon>Pentapetalae</taxon>
        <taxon>rosids</taxon>
        <taxon>Vitales</taxon>
        <taxon>Vitaceae</taxon>
        <taxon>Viteae</taxon>
        <taxon>Vitis</taxon>
    </lineage>
</organism>
<evidence type="ECO:0000256" key="2">
    <source>
        <dbReference type="SAM" id="MobiDB-lite"/>
    </source>
</evidence>
<evidence type="ECO:0000256" key="1">
    <source>
        <dbReference type="PROSITE-ProRule" id="PRU00047"/>
    </source>
</evidence>
<dbReference type="InterPro" id="IPR001878">
    <property type="entry name" value="Znf_CCHC"/>
</dbReference>
<keyword evidence="1" id="KW-0479">Metal-binding</keyword>
<dbReference type="GO" id="GO:0003676">
    <property type="term" value="F:nucleic acid binding"/>
    <property type="evidence" value="ECO:0007669"/>
    <property type="project" value="InterPro"/>
</dbReference>
<protein>
    <recommendedName>
        <fullName evidence="3">CCHC-type domain-containing protein</fullName>
    </recommendedName>
</protein>
<name>A0A438K2G2_VITVI</name>
<proteinExistence type="predicted"/>
<feature type="domain" description="CCHC-type" evidence="3">
    <location>
        <begin position="269"/>
        <end position="282"/>
    </location>
</feature>
<dbReference type="GO" id="GO:0008270">
    <property type="term" value="F:zinc ion binding"/>
    <property type="evidence" value="ECO:0007669"/>
    <property type="project" value="UniProtKB-KW"/>
</dbReference>
<reference evidence="4 5" key="1">
    <citation type="journal article" date="2018" name="PLoS Genet.">
        <title>Population sequencing reveals clonal diversity and ancestral inbreeding in the grapevine cultivar Chardonnay.</title>
        <authorList>
            <person name="Roach M.J."/>
            <person name="Johnson D.L."/>
            <person name="Bohlmann J."/>
            <person name="van Vuuren H.J."/>
            <person name="Jones S.J."/>
            <person name="Pretorius I.S."/>
            <person name="Schmidt S.A."/>
            <person name="Borneman A.R."/>
        </authorList>
    </citation>
    <scope>NUCLEOTIDE SEQUENCE [LARGE SCALE GENOMIC DNA]</scope>
    <source>
        <strain evidence="5">cv. Chardonnay</strain>
        <tissue evidence="4">Leaf</tissue>
    </source>
</reference>